<dbReference type="PROSITE" id="PS51384">
    <property type="entry name" value="FAD_FR"/>
    <property type="match status" value="1"/>
</dbReference>
<protein>
    <submittedName>
        <fullName evidence="2">NADPH-dependent ferric siderophore reductase</fullName>
    </submittedName>
</protein>
<dbReference type="InterPro" id="IPR039374">
    <property type="entry name" value="SIP_fam"/>
</dbReference>
<dbReference type="CDD" id="cd06193">
    <property type="entry name" value="siderophore_interacting"/>
    <property type="match status" value="1"/>
</dbReference>
<evidence type="ECO:0000313" key="2">
    <source>
        <dbReference type="EMBL" id="RKR73775.1"/>
    </source>
</evidence>
<organism evidence="2 3">
    <name type="scientific">Frondihabitans australicus</name>
    <dbReference type="NCBI Taxonomy" id="386892"/>
    <lineage>
        <taxon>Bacteria</taxon>
        <taxon>Bacillati</taxon>
        <taxon>Actinomycetota</taxon>
        <taxon>Actinomycetes</taxon>
        <taxon>Micrococcales</taxon>
        <taxon>Microbacteriaceae</taxon>
        <taxon>Frondihabitans</taxon>
    </lineage>
</organism>
<dbReference type="GO" id="GO:0016491">
    <property type="term" value="F:oxidoreductase activity"/>
    <property type="evidence" value="ECO:0007669"/>
    <property type="project" value="InterPro"/>
</dbReference>
<reference evidence="2 3" key="1">
    <citation type="submission" date="2018-10" db="EMBL/GenBank/DDBJ databases">
        <title>Sequencing the genomes of 1000 actinobacteria strains.</title>
        <authorList>
            <person name="Klenk H.-P."/>
        </authorList>
    </citation>
    <scope>NUCLEOTIDE SEQUENCE [LARGE SCALE GENOMIC DNA]</scope>
    <source>
        <strain evidence="2 3">DSM 17894</strain>
    </source>
</reference>
<gene>
    <name evidence="2" type="ORF">C8E83_0871</name>
</gene>
<dbReference type="Proteomes" id="UP000280008">
    <property type="component" value="Unassembled WGS sequence"/>
</dbReference>
<dbReference type="InterPro" id="IPR007037">
    <property type="entry name" value="SIP_rossman_dom"/>
</dbReference>
<keyword evidence="3" id="KW-1185">Reference proteome</keyword>
<dbReference type="OrthoDB" id="3291337at2"/>
<dbReference type="Pfam" id="PF08021">
    <property type="entry name" value="FAD_binding_9"/>
    <property type="match status" value="1"/>
</dbReference>
<dbReference type="Gene3D" id="3.40.50.80">
    <property type="entry name" value="Nucleotide-binding domain of ferredoxin-NADP reductase (FNR) module"/>
    <property type="match status" value="1"/>
</dbReference>
<dbReference type="InterPro" id="IPR013113">
    <property type="entry name" value="SIP_FAD-bd"/>
</dbReference>
<dbReference type="InterPro" id="IPR039261">
    <property type="entry name" value="FNR_nucleotide-bd"/>
</dbReference>
<accession>A0A495IF35</accession>
<proteinExistence type="predicted"/>
<dbReference type="PANTHER" id="PTHR30157">
    <property type="entry name" value="FERRIC REDUCTASE, NADPH-DEPENDENT"/>
    <property type="match status" value="1"/>
</dbReference>
<feature type="domain" description="FAD-binding FR-type" evidence="1">
    <location>
        <begin position="11"/>
        <end position="144"/>
    </location>
</feature>
<dbReference type="InterPro" id="IPR017927">
    <property type="entry name" value="FAD-bd_FR_type"/>
</dbReference>
<comment type="caution">
    <text evidence="2">The sequence shown here is derived from an EMBL/GenBank/DDBJ whole genome shotgun (WGS) entry which is preliminary data.</text>
</comment>
<evidence type="ECO:0000259" key="1">
    <source>
        <dbReference type="PROSITE" id="PS51384"/>
    </source>
</evidence>
<dbReference type="SUPFAM" id="SSF63380">
    <property type="entry name" value="Riboflavin synthase domain-like"/>
    <property type="match status" value="1"/>
</dbReference>
<dbReference type="InterPro" id="IPR017938">
    <property type="entry name" value="Riboflavin_synthase-like_b-brl"/>
</dbReference>
<name>A0A495IF35_9MICO</name>
<dbReference type="Gene3D" id="2.40.30.10">
    <property type="entry name" value="Translation factors"/>
    <property type="match status" value="1"/>
</dbReference>
<dbReference type="EMBL" id="RBKS01000001">
    <property type="protein sequence ID" value="RKR73775.1"/>
    <property type="molecule type" value="Genomic_DNA"/>
</dbReference>
<dbReference type="Pfam" id="PF04954">
    <property type="entry name" value="SIP"/>
    <property type="match status" value="1"/>
</dbReference>
<sequence length="316" mass="34701">MLTSTRTRPTQRPYRVQVSRLSRLSPNFVRVTLAAPELEHFSDRGLDQRIKVVLPLADSGFDTFPTNDDESDDWGWWQAWRELPAERQNPIRTYTARSIRRHEGEIDVDFVTHGDGGPASAWVGRARVGDELVVVGPDARSGQPPMGIEWNPGDAATVLLAGDETAVPAIAAILETLAQDARGCVFLEVPTRADILPLIVPDAVDVHWLPRDAPSAGPLPYGDALVAAVRDWTGRYVTAQHHGHPVDASTLADIDVDHEILWEVPDGSAAGADLYAFFAGEASAIKTLRRFLVSEVGLDRQQVAFMGYWRQGKAEN</sequence>
<evidence type="ECO:0000313" key="3">
    <source>
        <dbReference type="Proteomes" id="UP000280008"/>
    </source>
</evidence>
<dbReference type="AlphaFoldDB" id="A0A495IF35"/>
<dbReference type="PANTHER" id="PTHR30157:SF0">
    <property type="entry name" value="NADPH-DEPENDENT FERRIC-CHELATE REDUCTASE"/>
    <property type="match status" value="1"/>
</dbReference>